<sequence>MKPLIVSPRAAHDLDALFDYTEDRWGLEQAVAYTRGIRRYLQEICEGQRSGRIIPGLRKAYLSVAYQSHYLIYRETSHSIVLIRILHQRMNIRGHL</sequence>
<proteinExistence type="predicted"/>
<gene>
    <name evidence="2" type="ORF">FAA86_07465</name>
</gene>
<dbReference type="EMBL" id="STGU01000003">
    <property type="protein sequence ID" value="THV37418.1"/>
    <property type="molecule type" value="Genomic_DNA"/>
</dbReference>
<protein>
    <submittedName>
        <fullName evidence="2">Type II toxin-antitoxin system RelE/ParE family toxin</fullName>
    </submittedName>
</protein>
<keyword evidence="1" id="KW-1277">Toxin-antitoxin system</keyword>
<dbReference type="AlphaFoldDB" id="A0A4S8Q0A6"/>
<dbReference type="Gene3D" id="3.30.2310.20">
    <property type="entry name" value="RelE-like"/>
    <property type="match status" value="1"/>
</dbReference>
<reference evidence="2 3" key="1">
    <citation type="submission" date="2019-04" db="EMBL/GenBank/DDBJ databases">
        <title>genome sequence of strain W3.</title>
        <authorList>
            <person name="Gao J."/>
            <person name="Sun J."/>
        </authorList>
    </citation>
    <scope>NUCLEOTIDE SEQUENCE [LARGE SCALE GENOMIC DNA]</scope>
    <source>
        <strain evidence="2 3">W3</strain>
    </source>
</reference>
<dbReference type="InterPro" id="IPR007712">
    <property type="entry name" value="RelE/ParE_toxin"/>
</dbReference>
<comment type="caution">
    <text evidence="2">The sequence shown here is derived from an EMBL/GenBank/DDBJ whole genome shotgun (WGS) entry which is preliminary data.</text>
</comment>
<name>A0A4S8Q0A6_9HYPH</name>
<evidence type="ECO:0000256" key="1">
    <source>
        <dbReference type="ARBA" id="ARBA00022649"/>
    </source>
</evidence>
<dbReference type="InterPro" id="IPR035093">
    <property type="entry name" value="RelE/ParE_toxin_dom_sf"/>
</dbReference>
<dbReference type="Proteomes" id="UP000307378">
    <property type="component" value="Unassembled WGS sequence"/>
</dbReference>
<evidence type="ECO:0000313" key="2">
    <source>
        <dbReference type="EMBL" id="THV37418.1"/>
    </source>
</evidence>
<accession>A0A4S8Q0A6</accession>
<dbReference type="RefSeq" id="WP_136539435.1">
    <property type="nucleotide sequence ID" value="NZ_STGU01000003.1"/>
</dbReference>
<organism evidence="2 3">
    <name type="scientific">Rhizobium rosettiformans W3</name>
    <dbReference type="NCBI Taxonomy" id="538378"/>
    <lineage>
        <taxon>Bacteria</taxon>
        <taxon>Pseudomonadati</taxon>
        <taxon>Pseudomonadota</taxon>
        <taxon>Alphaproteobacteria</taxon>
        <taxon>Hyphomicrobiales</taxon>
        <taxon>Rhizobiaceae</taxon>
        <taxon>Rhizobium/Agrobacterium group</taxon>
        <taxon>Rhizobium</taxon>
    </lineage>
</organism>
<evidence type="ECO:0000313" key="3">
    <source>
        <dbReference type="Proteomes" id="UP000307378"/>
    </source>
</evidence>
<dbReference type="Pfam" id="PF05016">
    <property type="entry name" value="ParE_toxin"/>
    <property type="match status" value="1"/>
</dbReference>